<dbReference type="InterPro" id="IPR050523">
    <property type="entry name" value="AKR_Detox_Biosynth"/>
</dbReference>
<comment type="caution">
    <text evidence="2">The sequence shown here is derived from an EMBL/GenBank/DDBJ whole genome shotgun (WGS) entry which is preliminary data.</text>
</comment>
<gene>
    <name evidence="2" type="ORF">RM423_15640</name>
</gene>
<dbReference type="InterPro" id="IPR020471">
    <property type="entry name" value="AKR"/>
</dbReference>
<feature type="domain" description="NADP-dependent oxidoreductase" evidence="1">
    <location>
        <begin position="16"/>
        <end position="300"/>
    </location>
</feature>
<dbReference type="PRINTS" id="PR00069">
    <property type="entry name" value="ALDKETRDTASE"/>
</dbReference>
<dbReference type="InterPro" id="IPR036812">
    <property type="entry name" value="NAD(P)_OxRdtase_dom_sf"/>
</dbReference>
<protein>
    <submittedName>
        <fullName evidence="2">Aldo/keto reductase</fullName>
    </submittedName>
</protein>
<proteinExistence type="predicted"/>
<dbReference type="SUPFAM" id="SSF51430">
    <property type="entry name" value="NAD(P)-linked oxidoreductase"/>
    <property type="match status" value="1"/>
</dbReference>
<name>A0ABU2JDL7_9ACTN</name>
<dbReference type="Gene3D" id="3.20.20.100">
    <property type="entry name" value="NADP-dependent oxidoreductase domain"/>
    <property type="match status" value="1"/>
</dbReference>
<sequence length="322" mass="33841">MEERALGRSGLKVSGLGLGTATWGNGTDPDEAAAILVAFHDAGGTFVDTAGSYSLDESERILGALIADVVPRSELILASKAGITRRGDERWVDASRGALLRRLDESLVNLGVDYLDLWQVHTPDPTVAADEVLGALDYAVSSGKVRYIGVSNYSGWRTAQAATWQRAVPGRAPLVSNQVRYSLLDRGIEREVVPACAELGLGILPYSPLAGGVLTGKYRHGIPADSRGAAQGRSMSSYADARQVGIVEAVATAADGLATSPITVALAWLRNRPGVAAPIVGARTLGQLTAAVQSLAVELPLEIQLALDDVSSPYLGYPEEVR</sequence>
<dbReference type="EMBL" id="JAVREH010000023">
    <property type="protein sequence ID" value="MDT0262828.1"/>
    <property type="molecule type" value="Genomic_DNA"/>
</dbReference>
<dbReference type="RefSeq" id="WP_311423975.1">
    <property type="nucleotide sequence ID" value="NZ_JAVREH010000023.1"/>
</dbReference>
<dbReference type="PANTHER" id="PTHR43364">
    <property type="entry name" value="NADH-SPECIFIC METHYLGLYOXAL REDUCTASE-RELATED"/>
    <property type="match status" value="1"/>
</dbReference>
<dbReference type="InterPro" id="IPR023210">
    <property type="entry name" value="NADP_OxRdtase_dom"/>
</dbReference>
<reference evidence="3" key="1">
    <citation type="submission" date="2023-07" db="EMBL/GenBank/DDBJ databases">
        <title>30 novel species of actinomycetes from the DSMZ collection.</title>
        <authorList>
            <person name="Nouioui I."/>
        </authorList>
    </citation>
    <scope>NUCLEOTIDE SEQUENCE [LARGE SCALE GENOMIC DNA]</scope>
    <source>
        <strain evidence="3">DSM 44399</strain>
    </source>
</reference>
<evidence type="ECO:0000313" key="3">
    <source>
        <dbReference type="Proteomes" id="UP001183176"/>
    </source>
</evidence>
<dbReference type="Pfam" id="PF00248">
    <property type="entry name" value="Aldo_ket_red"/>
    <property type="match status" value="1"/>
</dbReference>
<evidence type="ECO:0000259" key="1">
    <source>
        <dbReference type="Pfam" id="PF00248"/>
    </source>
</evidence>
<dbReference type="Proteomes" id="UP001183176">
    <property type="component" value="Unassembled WGS sequence"/>
</dbReference>
<dbReference type="PANTHER" id="PTHR43364:SF18">
    <property type="entry name" value="OXIDOREDUCTASE"/>
    <property type="match status" value="1"/>
</dbReference>
<keyword evidence="3" id="KW-1185">Reference proteome</keyword>
<accession>A0ABU2JDL7</accession>
<evidence type="ECO:0000313" key="2">
    <source>
        <dbReference type="EMBL" id="MDT0262828.1"/>
    </source>
</evidence>
<organism evidence="2 3">
    <name type="scientific">Jatrophihabitans lederbergiae</name>
    <dbReference type="NCBI Taxonomy" id="3075547"/>
    <lineage>
        <taxon>Bacteria</taxon>
        <taxon>Bacillati</taxon>
        <taxon>Actinomycetota</taxon>
        <taxon>Actinomycetes</taxon>
        <taxon>Jatrophihabitantales</taxon>
        <taxon>Jatrophihabitantaceae</taxon>
        <taxon>Jatrophihabitans</taxon>
    </lineage>
</organism>